<dbReference type="WBParaSite" id="TMUE_2000009940.1">
    <property type="protein sequence ID" value="TMUE_2000009940.1"/>
    <property type="gene ID" value="WBGene00290358"/>
</dbReference>
<evidence type="ECO:0000313" key="3">
    <source>
        <dbReference type="WBParaSite" id="TMUE_2000009940.1"/>
    </source>
</evidence>
<evidence type="ECO:0000256" key="1">
    <source>
        <dbReference type="SAM" id="SignalP"/>
    </source>
</evidence>
<feature type="chain" id="PRO_5024327185" evidence="1">
    <location>
        <begin position="21"/>
        <end position="144"/>
    </location>
</feature>
<proteinExistence type="predicted"/>
<organism evidence="2 3">
    <name type="scientific">Trichuris muris</name>
    <name type="common">Mouse whipworm</name>
    <dbReference type="NCBI Taxonomy" id="70415"/>
    <lineage>
        <taxon>Eukaryota</taxon>
        <taxon>Metazoa</taxon>
        <taxon>Ecdysozoa</taxon>
        <taxon>Nematoda</taxon>
        <taxon>Enoplea</taxon>
        <taxon>Dorylaimia</taxon>
        <taxon>Trichinellida</taxon>
        <taxon>Trichuridae</taxon>
        <taxon>Trichuris</taxon>
    </lineage>
</organism>
<dbReference type="AlphaFoldDB" id="A0A5S6QRS9"/>
<feature type="signal peptide" evidence="1">
    <location>
        <begin position="1"/>
        <end position="20"/>
    </location>
</feature>
<keyword evidence="1" id="KW-0732">Signal</keyword>
<name>A0A5S6QRS9_TRIMR</name>
<keyword evidence="2" id="KW-1185">Reference proteome</keyword>
<reference evidence="3" key="1">
    <citation type="submission" date="2019-12" db="UniProtKB">
        <authorList>
            <consortium name="WormBaseParasite"/>
        </authorList>
    </citation>
    <scope>IDENTIFICATION</scope>
</reference>
<accession>A0A5S6QRS9</accession>
<sequence length="144" mass="16105">MGILQVFMAIVLCMAKWSSGRIMSMHEGSMRLWEVQAANDLALKLSGLMKSSTALRVTNFGNATRNSQFQAIYKFDAQPTVCDNYEDLLTVHVTNDKLCPVDVTKPKMTCQVASSPSSKIYNAMCHDLKKGKTVFKYPKSKLMK</sequence>
<protein>
    <submittedName>
        <fullName evidence="3">Cystatin domain-containing protein</fullName>
    </submittedName>
</protein>
<dbReference type="Proteomes" id="UP000046395">
    <property type="component" value="Unassembled WGS sequence"/>
</dbReference>
<evidence type="ECO:0000313" key="2">
    <source>
        <dbReference type="Proteomes" id="UP000046395"/>
    </source>
</evidence>